<reference evidence="14 15" key="1">
    <citation type="submission" date="2021-03" db="EMBL/GenBank/DDBJ databases">
        <title>Genomic Encyclopedia of Type Strains, Phase IV (KMG-IV): sequencing the most valuable type-strain genomes for metagenomic binning, comparative biology and taxonomic classification.</title>
        <authorList>
            <person name="Goeker M."/>
        </authorList>
    </citation>
    <scope>NUCLEOTIDE SEQUENCE [LARGE SCALE GENOMIC DNA]</scope>
    <source>
        <strain evidence="14 15">DSM 26048</strain>
    </source>
</reference>
<dbReference type="InterPro" id="IPR027417">
    <property type="entry name" value="P-loop_NTPase"/>
</dbReference>
<dbReference type="SMART" id="SM00382">
    <property type="entry name" value="AAA"/>
    <property type="match status" value="1"/>
</dbReference>
<dbReference type="EC" id="1.14.14.18" evidence="11"/>
<keyword evidence="15" id="KW-1185">Reference proteome</keyword>
<feature type="site" description="Transition state stabilizer" evidence="11">
    <location>
        <position position="329"/>
    </location>
</feature>
<feature type="domain" description="ABC transporter" evidence="12">
    <location>
        <begin position="3"/>
        <end position="239"/>
    </location>
</feature>
<evidence type="ECO:0000256" key="6">
    <source>
        <dbReference type="ARBA" id="ARBA00022840"/>
    </source>
</evidence>
<dbReference type="SUPFAM" id="SSF52540">
    <property type="entry name" value="P-loop containing nucleoside triphosphate hydrolases"/>
    <property type="match status" value="1"/>
</dbReference>
<feature type="binding site" description="axial binding residue" evidence="11">
    <location>
        <position position="339"/>
    </location>
    <ligand>
        <name>heme</name>
        <dbReference type="ChEBI" id="CHEBI:30413"/>
    </ligand>
    <ligandPart>
        <name>Fe</name>
        <dbReference type="ChEBI" id="CHEBI:18248"/>
    </ligandPart>
</feature>
<keyword evidence="3" id="KW-1003">Cell membrane</keyword>
<evidence type="ECO:0000256" key="4">
    <source>
        <dbReference type="ARBA" id="ARBA00022496"/>
    </source>
</evidence>
<evidence type="ECO:0000256" key="8">
    <source>
        <dbReference type="ARBA" id="ARBA00023033"/>
    </source>
</evidence>
<dbReference type="PANTHER" id="PTHR42771">
    <property type="entry name" value="IRON(3+)-HYDROXAMATE IMPORT ATP-BINDING PROTEIN FHUC"/>
    <property type="match status" value="1"/>
</dbReference>
<dbReference type="PROSITE" id="PS50893">
    <property type="entry name" value="ABC_TRANSPORTER_2"/>
    <property type="match status" value="1"/>
</dbReference>
<keyword evidence="8 11" id="KW-0503">Monooxygenase</keyword>
<feature type="binding site" evidence="11">
    <location>
        <position position="269"/>
    </location>
    <ligand>
        <name>Fe cation</name>
        <dbReference type="ChEBI" id="CHEBI:24875"/>
    </ligand>
</feature>
<keyword evidence="2" id="KW-0813">Transport</keyword>
<comment type="subcellular location">
    <subcellularLocation>
        <location evidence="1">Cell membrane</location>
        <topology evidence="1">Peripheral membrane protein</topology>
    </subcellularLocation>
    <subcellularLocation>
        <location evidence="11">Cytoplasm</location>
    </subcellularLocation>
</comment>
<evidence type="ECO:0000256" key="9">
    <source>
        <dbReference type="ARBA" id="ARBA00023065"/>
    </source>
</evidence>
<dbReference type="GO" id="GO:0016491">
    <property type="term" value="F:oxidoreductase activity"/>
    <property type="evidence" value="ECO:0007669"/>
    <property type="project" value="UniProtKB-KW"/>
</dbReference>
<comment type="catalytic activity">
    <reaction evidence="11">
        <text>heme b + 3 reduced [NADPH--hemoprotein reductase] + 3 O2 = biliverdin IXalpha + CO + Fe(2+) + 3 oxidized [NADPH--hemoprotein reductase] + 3 H2O + H(+)</text>
        <dbReference type="Rhea" id="RHEA:21764"/>
        <dbReference type="Rhea" id="RHEA-COMP:11964"/>
        <dbReference type="Rhea" id="RHEA-COMP:11965"/>
        <dbReference type="ChEBI" id="CHEBI:15377"/>
        <dbReference type="ChEBI" id="CHEBI:15378"/>
        <dbReference type="ChEBI" id="CHEBI:15379"/>
        <dbReference type="ChEBI" id="CHEBI:17245"/>
        <dbReference type="ChEBI" id="CHEBI:29033"/>
        <dbReference type="ChEBI" id="CHEBI:57618"/>
        <dbReference type="ChEBI" id="CHEBI:57991"/>
        <dbReference type="ChEBI" id="CHEBI:58210"/>
        <dbReference type="ChEBI" id="CHEBI:60344"/>
        <dbReference type="EC" id="1.14.14.18"/>
    </reaction>
</comment>
<evidence type="ECO:0000259" key="13">
    <source>
        <dbReference type="PROSITE" id="PS51725"/>
    </source>
</evidence>
<organism evidence="14 15">
    <name type="scientific">Paenibacillus eucommiae</name>
    <dbReference type="NCBI Taxonomy" id="1355755"/>
    <lineage>
        <taxon>Bacteria</taxon>
        <taxon>Bacillati</taxon>
        <taxon>Bacillota</taxon>
        <taxon>Bacilli</taxon>
        <taxon>Bacillales</taxon>
        <taxon>Paenibacillaceae</taxon>
        <taxon>Paenibacillus</taxon>
    </lineage>
</organism>
<comment type="function">
    <text evidence="11">Allows bacterial pathogens to use the host heme as an iron source. Catalyzes the oxidative degradation of the heme macrocyclic porphyrin ring to the biliverdin in the presence of a suitable electron donor such as ascorbate or NADPH--cytochrome P450 reductase, with subsequent release of free iron.</text>
</comment>
<keyword evidence="9" id="KW-0406">Ion transport</keyword>
<comment type="caution">
    <text evidence="14">The sequence shown here is derived from an EMBL/GenBank/DDBJ whole genome shotgun (WGS) entry which is preliminary data.</text>
</comment>
<accession>A0ABS4J013</accession>
<dbReference type="InterPro" id="IPR051535">
    <property type="entry name" value="Siderophore_ABC-ATPase"/>
</dbReference>
<dbReference type="Proteomes" id="UP001519287">
    <property type="component" value="Unassembled WGS sequence"/>
</dbReference>
<gene>
    <name evidence="11" type="primary">isdG</name>
    <name evidence="14" type="ORF">J2Z66_004791</name>
</gene>
<dbReference type="EMBL" id="JAGGLB010000017">
    <property type="protein sequence ID" value="MBP1993174.1"/>
    <property type="molecule type" value="Genomic_DNA"/>
</dbReference>
<dbReference type="InterPro" id="IPR007138">
    <property type="entry name" value="ABM_dom"/>
</dbReference>
<evidence type="ECO:0000256" key="10">
    <source>
        <dbReference type="ARBA" id="ARBA00023136"/>
    </source>
</evidence>
<dbReference type="NCBIfam" id="NF009839">
    <property type="entry name" value="PRK13314.1"/>
    <property type="match status" value="1"/>
</dbReference>
<keyword evidence="6" id="KW-0067">ATP-binding</keyword>
<comment type="similarity">
    <text evidence="11">Belongs to the antibiotic biosynthesis monooxygenase family. Heme-degrading monooxygenase IsdG subfamily.</text>
</comment>
<dbReference type="InterPro" id="IPR011008">
    <property type="entry name" value="Dimeric_a/b-barrel"/>
</dbReference>
<evidence type="ECO:0000259" key="12">
    <source>
        <dbReference type="PROSITE" id="PS50893"/>
    </source>
</evidence>
<evidence type="ECO:0000256" key="1">
    <source>
        <dbReference type="ARBA" id="ARBA00004202"/>
    </source>
</evidence>
<dbReference type="RefSeq" id="WP_209974790.1">
    <property type="nucleotide sequence ID" value="NZ_JAGGLB010000017.1"/>
</dbReference>
<keyword evidence="11" id="KW-0963">Cytoplasm</keyword>
<evidence type="ECO:0000256" key="3">
    <source>
        <dbReference type="ARBA" id="ARBA00022475"/>
    </source>
</evidence>
<dbReference type="Gene3D" id="3.40.50.300">
    <property type="entry name" value="P-loop containing nucleotide triphosphate hydrolases"/>
    <property type="match status" value="1"/>
</dbReference>
<dbReference type="InterPro" id="IPR023953">
    <property type="entry name" value="IsdG"/>
</dbReference>
<keyword evidence="10" id="KW-0472">Membrane</keyword>
<evidence type="ECO:0000313" key="14">
    <source>
        <dbReference type="EMBL" id="MBP1993174.1"/>
    </source>
</evidence>
<dbReference type="PANTHER" id="PTHR42771:SF11">
    <property type="entry name" value="FERRICHROME TRANSPORT ATP-BINDING PROTEIN FHUC"/>
    <property type="match status" value="1"/>
</dbReference>
<keyword evidence="11 14" id="KW-0560">Oxidoreductase</keyword>
<name>A0ABS4J013_9BACL</name>
<keyword evidence="7 11" id="KW-0408">Iron</keyword>
<evidence type="ECO:0000256" key="2">
    <source>
        <dbReference type="ARBA" id="ARBA00022448"/>
    </source>
</evidence>
<dbReference type="Gene3D" id="3.30.70.100">
    <property type="match status" value="1"/>
</dbReference>
<dbReference type="InterPro" id="IPR003593">
    <property type="entry name" value="AAA+_ATPase"/>
</dbReference>
<dbReference type="CDD" id="cd03214">
    <property type="entry name" value="ABC_Iron-Siderophores_B12_Hemin"/>
    <property type="match status" value="1"/>
</dbReference>
<dbReference type="InterPro" id="IPR017871">
    <property type="entry name" value="ABC_transporter-like_CS"/>
</dbReference>
<sequence length="375" mass="42349">MAVDIKDLSYQFERFQLQSINESLPKGQITAIVGRNGSGKSTLLRLLANLVKPDDGEIRYMGERADSFSRKEFACLVSLLGQDKGTIPDITVRELVVLGRSPRQRLFRHRLTAADEKAVDWALSTAGIRHNEDRMFHTLSGGEQQKARIAMAIAQEAGIVLLDEPTTYLDLSHQLELMEMLRRLNRKLGLTIVMVMHDLQQAAAYSHYLIAMDNGRIAASGAPKEIIDGRFMLNVFGIRANIDLRGTYPVITPVPQQLEEELTMVIVTNVSQITKGSGEKLIERFNKVGKVEAMEGFMGLEVLLTENTKEYDEVSVVTRWANKDSFQAWTRSDAFRESHSHREKPEYILSNKIVFYDVKVVREPLPQTETEPQSV</sequence>
<dbReference type="PROSITE" id="PS51725">
    <property type="entry name" value="ABM"/>
    <property type="match status" value="1"/>
</dbReference>
<evidence type="ECO:0000256" key="5">
    <source>
        <dbReference type="ARBA" id="ARBA00022741"/>
    </source>
</evidence>
<keyword evidence="11" id="KW-0349">Heme</keyword>
<keyword evidence="4" id="KW-0410">Iron transport</keyword>
<dbReference type="InterPro" id="IPR003439">
    <property type="entry name" value="ABC_transporter-like_ATP-bd"/>
</dbReference>
<keyword evidence="11" id="KW-0479">Metal-binding</keyword>
<evidence type="ECO:0000256" key="7">
    <source>
        <dbReference type="ARBA" id="ARBA00023004"/>
    </source>
</evidence>
<feature type="domain" description="ABM" evidence="13">
    <location>
        <begin position="265"/>
        <end position="355"/>
    </location>
</feature>
<evidence type="ECO:0000256" key="11">
    <source>
        <dbReference type="HAMAP-Rule" id="MF_01272"/>
    </source>
</evidence>
<comment type="subunit">
    <text evidence="11">Homodimer.</text>
</comment>
<dbReference type="PROSITE" id="PS00211">
    <property type="entry name" value="ABC_TRANSPORTER_1"/>
    <property type="match status" value="1"/>
</dbReference>
<dbReference type="Pfam" id="PF00005">
    <property type="entry name" value="ABC_tran"/>
    <property type="match status" value="1"/>
</dbReference>
<comment type="caution">
    <text evidence="11">Lacks conserved residue(s) required for the propagation of feature annotation.</text>
</comment>
<keyword evidence="5" id="KW-0547">Nucleotide-binding</keyword>
<proteinExistence type="inferred from homology"/>
<dbReference type="SUPFAM" id="SSF54909">
    <property type="entry name" value="Dimeric alpha+beta barrel"/>
    <property type="match status" value="1"/>
</dbReference>
<evidence type="ECO:0000313" key="15">
    <source>
        <dbReference type="Proteomes" id="UP001519287"/>
    </source>
</evidence>
<protein>
    <recommendedName>
        <fullName evidence="11">Heme-degrading monooxygenase</fullName>
        <ecNumber evidence="11">1.14.14.18</ecNumber>
    </recommendedName>
    <alternativeName>
        <fullName evidence="11">Heme oxygenase</fullName>
    </alternativeName>
    <alternativeName>
        <fullName evidence="11">Iron-regulated surface determinant</fullName>
    </alternativeName>
    <alternativeName>
        <fullName evidence="11">Iron-responsive surface determinant</fullName>
    </alternativeName>
</protein>
<dbReference type="HAMAP" id="MF_01272">
    <property type="entry name" value="Heme_degrading_monooxygenase"/>
    <property type="match status" value="1"/>
</dbReference>
<dbReference type="Pfam" id="PF03992">
    <property type="entry name" value="ABM"/>
    <property type="match status" value="1"/>
</dbReference>